<protein>
    <submittedName>
        <fullName evidence="1">Uncharacterized protein</fullName>
    </submittedName>
</protein>
<dbReference type="HOGENOM" id="CLU_1422611_0_0_1"/>
<evidence type="ECO:0000313" key="1">
    <source>
        <dbReference type="EMBL" id="EGT51451.1"/>
    </source>
</evidence>
<accession>G0PCZ1</accession>
<dbReference type="InParanoid" id="G0PCZ1"/>
<dbReference type="AlphaFoldDB" id="G0PCZ1"/>
<reference evidence="2" key="1">
    <citation type="submission" date="2011-07" db="EMBL/GenBank/DDBJ databases">
        <authorList>
            <consortium name="Caenorhabditis brenneri Sequencing and Analysis Consortium"/>
            <person name="Wilson R.K."/>
        </authorList>
    </citation>
    <scope>NUCLEOTIDE SEQUENCE [LARGE SCALE GENOMIC DNA]</scope>
    <source>
        <strain evidence="2">PB2801</strain>
    </source>
</reference>
<proteinExistence type="predicted"/>
<dbReference type="EMBL" id="GL380257">
    <property type="protein sequence ID" value="EGT51451.1"/>
    <property type="molecule type" value="Genomic_DNA"/>
</dbReference>
<evidence type="ECO:0000313" key="2">
    <source>
        <dbReference type="Proteomes" id="UP000008068"/>
    </source>
</evidence>
<dbReference type="Proteomes" id="UP000008068">
    <property type="component" value="Unassembled WGS sequence"/>
</dbReference>
<organism evidence="2">
    <name type="scientific">Caenorhabditis brenneri</name>
    <name type="common">Nematode worm</name>
    <dbReference type="NCBI Taxonomy" id="135651"/>
    <lineage>
        <taxon>Eukaryota</taxon>
        <taxon>Metazoa</taxon>
        <taxon>Ecdysozoa</taxon>
        <taxon>Nematoda</taxon>
        <taxon>Chromadorea</taxon>
        <taxon>Rhabditida</taxon>
        <taxon>Rhabditina</taxon>
        <taxon>Rhabditomorpha</taxon>
        <taxon>Rhabditoidea</taxon>
        <taxon>Rhabditidae</taxon>
        <taxon>Peloderinae</taxon>
        <taxon>Caenorhabditis</taxon>
    </lineage>
</organism>
<keyword evidence="2" id="KW-1185">Reference proteome</keyword>
<sequence>MLKVVEFILGFKLLSPRSFRTLARKWSVCSSTSNNAGAPRLYQYIRMNEGSFITINKEYKEYMRTTGQVFTWATSPNAEEIAHMTEEIWSLRLGYLKDPDQQFKPKLSFYSILCFTWCQVKMTHCVNHFASKSAITLKDQFKLADYCNSKNLMVQVCSAIRNPSELYEVVQTCLGKCSPAIFRAPRIQETA</sequence>
<gene>
    <name evidence="1" type="ORF">CAEBREN_06184</name>
</gene>
<name>G0PCZ1_CAEBE</name>